<name>A0ABW4HTU6_9BACI</name>
<protein>
    <submittedName>
        <fullName evidence="1">DUF2642 domain-containing protein</fullName>
    </submittedName>
</protein>
<dbReference type="Proteomes" id="UP001597221">
    <property type="component" value="Unassembled WGS sequence"/>
</dbReference>
<reference evidence="2" key="1">
    <citation type="journal article" date="2019" name="Int. J. Syst. Evol. Microbiol.">
        <title>The Global Catalogue of Microorganisms (GCM) 10K type strain sequencing project: providing services to taxonomists for standard genome sequencing and annotation.</title>
        <authorList>
            <consortium name="The Broad Institute Genomics Platform"/>
            <consortium name="The Broad Institute Genome Sequencing Center for Infectious Disease"/>
            <person name="Wu L."/>
            <person name="Ma J."/>
        </authorList>
    </citation>
    <scope>NUCLEOTIDE SEQUENCE [LARGE SCALE GENOMIC DNA]</scope>
    <source>
        <strain evidence="2">CGMCC 1.12376</strain>
    </source>
</reference>
<organism evidence="1 2">
    <name type="scientific">Oceanobacillus luteolus</name>
    <dbReference type="NCBI Taxonomy" id="1274358"/>
    <lineage>
        <taxon>Bacteria</taxon>
        <taxon>Bacillati</taxon>
        <taxon>Bacillota</taxon>
        <taxon>Bacilli</taxon>
        <taxon>Bacillales</taxon>
        <taxon>Bacillaceae</taxon>
        <taxon>Oceanobacillus</taxon>
    </lineage>
</organism>
<dbReference type="EMBL" id="JBHUDE010000135">
    <property type="protein sequence ID" value="MFD1608823.1"/>
    <property type="molecule type" value="Genomic_DNA"/>
</dbReference>
<sequence length="219" mass="25231">METLRPFLDQKVKIEISGNETLRGKLIDVGSDIIVLFNGKDYLYIPFMHIQHFWGNQEDEEEYNETDSVPFNTTTLSVRSILTNAKGLFLEVKVAGKQSIHGYVTSVQSDYIIFYSPVFKIMYIPFHHLKWIIPYHTSMTPYALEYSMLPVNPSNISIARSFEVQLNKLIGKVVVFDLGMSEFRIGQLKKIESKFIHLVTAKEEVILINLNHIKTAHFS</sequence>
<proteinExistence type="predicted"/>
<dbReference type="RefSeq" id="WP_379598256.1">
    <property type="nucleotide sequence ID" value="NZ_JBHUDE010000135.1"/>
</dbReference>
<evidence type="ECO:0000313" key="2">
    <source>
        <dbReference type="Proteomes" id="UP001597221"/>
    </source>
</evidence>
<accession>A0ABW4HTU6</accession>
<comment type="caution">
    <text evidence="1">The sequence shown here is derived from an EMBL/GenBank/DDBJ whole genome shotgun (WGS) entry which is preliminary data.</text>
</comment>
<keyword evidence="2" id="KW-1185">Reference proteome</keyword>
<evidence type="ECO:0000313" key="1">
    <source>
        <dbReference type="EMBL" id="MFD1608823.1"/>
    </source>
</evidence>
<gene>
    <name evidence="1" type="ORF">ACFSBH_14450</name>
</gene>